<dbReference type="Proteomes" id="UP000887568">
    <property type="component" value="Unplaced"/>
</dbReference>
<dbReference type="CDD" id="cd01824">
    <property type="entry name" value="Phospholipase_B_like"/>
    <property type="match status" value="1"/>
</dbReference>
<dbReference type="OrthoDB" id="10265800at2759"/>
<dbReference type="Pfam" id="PF00657">
    <property type="entry name" value="Lipase_GDSL"/>
    <property type="match status" value="1"/>
</dbReference>
<evidence type="ECO:0000256" key="4">
    <source>
        <dbReference type="ARBA" id="ARBA00022475"/>
    </source>
</evidence>
<keyword evidence="46" id="KW-1185">Reference proteome</keyword>
<evidence type="ECO:0000256" key="16">
    <source>
        <dbReference type="ARBA" id="ARBA00029723"/>
    </source>
</evidence>
<comment type="catalytic activity">
    <reaction evidence="39">
        <text>1-hexadecanoyl-2-(9Z)-octadecenoyl-3-octadecanoyl-sn-glycerol + H2O = 1-hexadecanoyl-3-octadecanoyl-sn-glycerol + (9Z)-octadecenoate + H(+)</text>
        <dbReference type="Rhea" id="RHEA:41103"/>
        <dbReference type="ChEBI" id="CHEBI:15377"/>
        <dbReference type="ChEBI" id="CHEBI:15378"/>
        <dbReference type="ChEBI" id="CHEBI:30823"/>
        <dbReference type="ChEBI" id="CHEBI:77623"/>
        <dbReference type="ChEBI" id="CHEBI:77624"/>
    </reaction>
    <physiologicalReaction direction="left-to-right" evidence="39">
        <dbReference type="Rhea" id="RHEA:41104"/>
    </physiologicalReaction>
</comment>
<dbReference type="Gene3D" id="3.40.50.1110">
    <property type="entry name" value="SGNH hydrolase"/>
    <property type="match status" value="1"/>
</dbReference>
<comment type="catalytic activity">
    <reaction evidence="40">
        <text>1,2-dihexadecanoyl-sn-glycero-3-phosphocholine + 2 H2O = sn-glycerol 3-phosphocholine + 2 hexadecanoate + 2 H(+)</text>
        <dbReference type="Rhea" id="RHEA:40975"/>
        <dbReference type="ChEBI" id="CHEBI:7896"/>
        <dbReference type="ChEBI" id="CHEBI:15377"/>
        <dbReference type="ChEBI" id="CHEBI:15378"/>
        <dbReference type="ChEBI" id="CHEBI:16870"/>
        <dbReference type="ChEBI" id="CHEBI:72999"/>
    </reaction>
    <physiologicalReaction direction="left-to-right" evidence="40">
        <dbReference type="Rhea" id="RHEA:40976"/>
    </physiologicalReaction>
</comment>
<evidence type="ECO:0000256" key="7">
    <source>
        <dbReference type="ARBA" id="ARBA00022737"/>
    </source>
</evidence>
<dbReference type="InterPro" id="IPR036514">
    <property type="entry name" value="SGNH_hydro_sf"/>
</dbReference>
<evidence type="ECO:0000256" key="15">
    <source>
        <dbReference type="ARBA" id="ARBA00023422"/>
    </source>
</evidence>
<reference evidence="45" key="1">
    <citation type="submission" date="2022-11" db="UniProtKB">
        <authorList>
            <consortium name="EnsemblMetazoa"/>
        </authorList>
    </citation>
    <scope>IDENTIFICATION</scope>
</reference>
<evidence type="ECO:0000256" key="2">
    <source>
        <dbReference type="ARBA" id="ARBA00009979"/>
    </source>
</evidence>
<evidence type="ECO:0000256" key="14">
    <source>
        <dbReference type="ARBA" id="ARBA00023408"/>
    </source>
</evidence>
<comment type="catalytic activity">
    <reaction evidence="36">
        <text>1-hexadecanoyl-2-(9Z-octadecenoyl)-sn-glycero-3-phosphocholine + H2O = 1-hexadecanoyl-sn-glycero-3-phosphocholine + (9Z)-octadecenoate + H(+)</text>
        <dbReference type="Rhea" id="RHEA:38779"/>
        <dbReference type="ChEBI" id="CHEBI:15377"/>
        <dbReference type="ChEBI" id="CHEBI:15378"/>
        <dbReference type="ChEBI" id="CHEBI:30823"/>
        <dbReference type="ChEBI" id="CHEBI:72998"/>
        <dbReference type="ChEBI" id="CHEBI:73001"/>
    </reaction>
    <physiologicalReaction direction="left-to-right" evidence="36">
        <dbReference type="Rhea" id="RHEA:38780"/>
    </physiologicalReaction>
</comment>
<evidence type="ECO:0000256" key="34">
    <source>
        <dbReference type="ARBA" id="ARBA00048613"/>
    </source>
</evidence>
<evidence type="ECO:0000256" key="29">
    <source>
        <dbReference type="ARBA" id="ARBA00048227"/>
    </source>
</evidence>
<evidence type="ECO:0000256" key="18">
    <source>
        <dbReference type="ARBA" id="ARBA00031485"/>
    </source>
</evidence>
<evidence type="ECO:0000256" key="35">
    <source>
        <dbReference type="ARBA" id="ARBA00048656"/>
    </source>
</evidence>
<evidence type="ECO:0000256" key="6">
    <source>
        <dbReference type="ARBA" id="ARBA00022729"/>
    </source>
</evidence>
<comment type="catalytic activity">
    <reaction evidence="28">
        <text>1,2-di-(9Z-octadecenoyl)-sn-glycero-3-phosphocholine + H2O = 1-(9Z-octadecenoyl)-sn-glycero-3-phosphocholine + (9Z)-octadecenoate + H(+)</text>
        <dbReference type="Rhea" id="RHEA:40923"/>
        <dbReference type="ChEBI" id="CHEBI:15377"/>
        <dbReference type="ChEBI" id="CHEBI:15378"/>
        <dbReference type="ChEBI" id="CHEBI:28610"/>
        <dbReference type="ChEBI" id="CHEBI:30823"/>
        <dbReference type="ChEBI" id="CHEBI:74669"/>
    </reaction>
    <physiologicalReaction direction="left-to-right" evidence="28">
        <dbReference type="Rhea" id="RHEA:40924"/>
    </physiologicalReaction>
</comment>
<evidence type="ECO:0000256" key="9">
    <source>
        <dbReference type="ARBA" id="ARBA00022989"/>
    </source>
</evidence>
<evidence type="ECO:0000256" key="27">
    <source>
        <dbReference type="ARBA" id="ARBA00048049"/>
    </source>
</evidence>
<comment type="catalytic activity">
    <reaction evidence="27">
        <text>a 1-O-alkyl-2-acyl-sn-glycero-3-phosphocholine + H2O = a 1-O-alkyl-sn-glycero-3-phosphocholine + a fatty acid + H(+)</text>
        <dbReference type="Rhea" id="RHEA:36231"/>
        <dbReference type="ChEBI" id="CHEBI:15377"/>
        <dbReference type="ChEBI" id="CHEBI:15378"/>
        <dbReference type="ChEBI" id="CHEBI:28868"/>
        <dbReference type="ChEBI" id="CHEBI:30909"/>
        <dbReference type="ChEBI" id="CHEBI:36702"/>
        <dbReference type="EC" id="3.1.1.4"/>
    </reaction>
    <physiologicalReaction direction="left-to-right" evidence="27">
        <dbReference type="Rhea" id="RHEA:36232"/>
    </physiologicalReaction>
</comment>
<evidence type="ECO:0000256" key="33">
    <source>
        <dbReference type="ARBA" id="ARBA00048454"/>
    </source>
</evidence>
<comment type="function">
    <text evidence="20">Calcium-independent membrane-associated phospholipase that catalyzes complete diacylation of phospholipids by hydrolyzing both sn-1 and sn-2 fatty acyl chains attached to the glycerol backbone (phospholipase B activity). Has dual phospholipase and lysophospholipase activities toward diacylphospholipids. Preferentially cleaves sn-2 ester bonds over sn-1 bonds. Acts as a lipase toward glycerolipid substrates. Hydrolyzes fatty acyl chains of diacylglycerols with preference for the sn-2 position and of triacylglycerols with not positional selectivity. May also hydrolyze long chain retinyl esters such as retinyl palmitate. May contribute to digestion of dietary phospholipids, glycerolipids and retinoids, facilitating lipid absorption at the brush border.</text>
</comment>
<comment type="catalytic activity">
    <reaction evidence="26">
        <text>1-hexadecanoyl-2-(9Z-octadecenoyl)-sn-glycero-3-phospho-(1'-sn-glycerol) + H2O = 1-hexadecanoyl-sn-glycero-3-phospho-(1'-sn-glycerol) + (9Z)-octadecenoate + H(+)</text>
        <dbReference type="Rhea" id="RHEA:40919"/>
        <dbReference type="ChEBI" id="CHEBI:15377"/>
        <dbReference type="ChEBI" id="CHEBI:15378"/>
        <dbReference type="ChEBI" id="CHEBI:30823"/>
        <dbReference type="ChEBI" id="CHEBI:72841"/>
        <dbReference type="ChEBI" id="CHEBI:75158"/>
    </reaction>
    <physiologicalReaction direction="left-to-right" evidence="26">
        <dbReference type="Rhea" id="RHEA:40920"/>
    </physiologicalReaction>
</comment>
<comment type="similarity">
    <text evidence="2">Belongs to the 'GDSL' lipolytic enzyme family. Phospholipase B1 subfamily.</text>
</comment>
<keyword evidence="7" id="KW-0677">Repeat</keyword>
<evidence type="ECO:0000313" key="46">
    <source>
        <dbReference type="Proteomes" id="UP000887568"/>
    </source>
</evidence>
<dbReference type="RefSeq" id="XP_038074207.1">
    <property type="nucleotide sequence ID" value="XM_038218279.1"/>
</dbReference>
<evidence type="ECO:0000256" key="37">
    <source>
        <dbReference type="ARBA" id="ARBA00048869"/>
    </source>
</evidence>
<dbReference type="GO" id="GO:0031526">
    <property type="term" value="C:brush border membrane"/>
    <property type="evidence" value="ECO:0007669"/>
    <property type="project" value="TreeGrafter"/>
</dbReference>
<comment type="catalytic activity">
    <reaction evidence="38">
        <text>1-O-hexadecyl-2-(9Z)-octadecenoyl-sn-glycero-3-phosphocholine + H2O = 1-O-hexadecyl-sn-glycero-3-phosphocholine + (9Z)-octadecenoate + H(+)</text>
        <dbReference type="Rhea" id="RHEA:40915"/>
        <dbReference type="ChEBI" id="CHEBI:15377"/>
        <dbReference type="ChEBI" id="CHEBI:15378"/>
        <dbReference type="ChEBI" id="CHEBI:30823"/>
        <dbReference type="ChEBI" id="CHEBI:34112"/>
        <dbReference type="ChEBI" id="CHEBI:64496"/>
    </reaction>
    <physiologicalReaction direction="left-to-right" evidence="38">
        <dbReference type="Rhea" id="RHEA:40916"/>
    </physiologicalReaction>
</comment>
<evidence type="ECO:0000256" key="28">
    <source>
        <dbReference type="ARBA" id="ARBA00048058"/>
    </source>
</evidence>
<comment type="catalytic activity">
    <reaction evidence="32">
        <text>1,2,3-tri-(9Z-octadecenoyl)-glycerol + H2O = di-(9Z)-octadecenoylglycerol + (9Z)-octadecenoate + H(+)</text>
        <dbReference type="Rhea" id="RHEA:38575"/>
        <dbReference type="ChEBI" id="CHEBI:15377"/>
        <dbReference type="ChEBI" id="CHEBI:15378"/>
        <dbReference type="ChEBI" id="CHEBI:30823"/>
        <dbReference type="ChEBI" id="CHEBI:53753"/>
        <dbReference type="ChEBI" id="CHEBI:75945"/>
    </reaction>
    <physiologicalReaction direction="left-to-right" evidence="32">
        <dbReference type="Rhea" id="RHEA:38576"/>
    </physiologicalReaction>
</comment>
<evidence type="ECO:0000256" key="41">
    <source>
        <dbReference type="ARBA" id="ARBA00049372"/>
    </source>
</evidence>
<dbReference type="PANTHER" id="PTHR21325">
    <property type="entry name" value="PHOSPHOLIPASE B, PLB1"/>
    <property type="match status" value="1"/>
</dbReference>
<dbReference type="PANTHER" id="PTHR21325:SF31">
    <property type="entry name" value="GH22081P-RELATED"/>
    <property type="match status" value="1"/>
</dbReference>
<evidence type="ECO:0000256" key="13">
    <source>
        <dbReference type="ARBA" id="ARBA00023369"/>
    </source>
</evidence>
<evidence type="ECO:0000256" key="12">
    <source>
        <dbReference type="ARBA" id="ARBA00023180"/>
    </source>
</evidence>
<dbReference type="EnsemblMetazoa" id="XM_038218279.1">
    <property type="protein sequence ID" value="XP_038074207.1"/>
    <property type="gene ID" value="LOC119742381"/>
</dbReference>
<organism evidence="45 46">
    <name type="scientific">Patiria miniata</name>
    <name type="common">Bat star</name>
    <name type="synonym">Asterina miniata</name>
    <dbReference type="NCBI Taxonomy" id="46514"/>
    <lineage>
        <taxon>Eukaryota</taxon>
        <taxon>Metazoa</taxon>
        <taxon>Echinodermata</taxon>
        <taxon>Eleutherozoa</taxon>
        <taxon>Asterozoa</taxon>
        <taxon>Asteroidea</taxon>
        <taxon>Valvatacea</taxon>
        <taxon>Valvatida</taxon>
        <taxon>Asterinidae</taxon>
        <taxon>Patiria</taxon>
    </lineage>
</organism>
<feature type="region of interest" description="Disordered" evidence="43">
    <location>
        <begin position="409"/>
        <end position="435"/>
    </location>
</feature>
<dbReference type="FunFam" id="3.40.50.1110:FF:000005">
    <property type="entry name" value="Phospholipase B1"/>
    <property type="match status" value="1"/>
</dbReference>
<keyword evidence="4" id="KW-1003">Cell membrane</keyword>
<evidence type="ECO:0000256" key="44">
    <source>
        <dbReference type="SAM" id="SignalP"/>
    </source>
</evidence>
<evidence type="ECO:0000256" key="26">
    <source>
        <dbReference type="ARBA" id="ARBA00048015"/>
    </source>
</evidence>
<proteinExistence type="inferred from homology"/>
<dbReference type="GeneID" id="119742381"/>
<dbReference type="GO" id="GO:0004623">
    <property type="term" value="F:phospholipase A2 activity"/>
    <property type="evidence" value="ECO:0007669"/>
    <property type="project" value="UniProtKB-EC"/>
</dbReference>
<feature type="signal peptide" evidence="44">
    <location>
        <begin position="1"/>
        <end position="22"/>
    </location>
</feature>
<name>A0A914BFI9_PATMI</name>
<evidence type="ECO:0000256" key="11">
    <source>
        <dbReference type="ARBA" id="ARBA00023136"/>
    </source>
</evidence>
<evidence type="ECO:0000256" key="32">
    <source>
        <dbReference type="ARBA" id="ARBA00048386"/>
    </source>
</evidence>
<evidence type="ECO:0000256" key="24">
    <source>
        <dbReference type="ARBA" id="ARBA00047459"/>
    </source>
</evidence>
<comment type="catalytic activity">
    <reaction evidence="42">
        <text>2-(9Z-octadecenoyl)-glycerol + H2O = glycerol + (9Z)-octadecenoate + H(+)</text>
        <dbReference type="Rhea" id="RHEA:38491"/>
        <dbReference type="ChEBI" id="CHEBI:15377"/>
        <dbReference type="ChEBI" id="CHEBI:15378"/>
        <dbReference type="ChEBI" id="CHEBI:17754"/>
        <dbReference type="ChEBI" id="CHEBI:30823"/>
        <dbReference type="ChEBI" id="CHEBI:73990"/>
    </reaction>
    <physiologicalReaction direction="left-to-right" evidence="42">
        <dbReference type="Rhea" id="RHEA:38492"/>
    </physiologicalReaction>
</comment>
<evidence type="ECO:0000256" key="40">
    <source>
        <dbReference type="ARBA" id="ARBA00049363"/>
    </source>
</evidence>
<evidence type="ECO:0000256" key="23">
    <source>
        <dbReference type="ARBA" id="ARBA00047438"/>
    </source>
</evidence>
<comment type="catalytic activity">
    <reaction evidence="22">
        <text>1,3-dihexadecanoyl-2-(9Z-octadecenoyl)glycerol + H2O = 1-hexadecanoyl-2-(9Z-octadecenoyl)-glycerol + hexadecanoate + H(+)</text>
        <dbReference type="Rhea" id="RHEA:40979"/>
        <dbReference type="ChEBI" id="CHEBI:7896"/>
        <dbReference type="ChEBI" id="CHEBI:15377"/>
        <dbReference type="ChEBI" id="CHEBI:15378"/>
        <dbReference type="ChEBI" id="CHEBI:75585"/>
        <dbReference type="ChEBI" id="CHEBI:75688"/>
    </reaction>
    <physiologicalReaction direction="left-to-right" evidence="22">
        <dbReference type="Rhea" id="RHEA:40980"/>
    </physiologicalReaction>
</comment>
<comment type="catalytic activity">
    <reaction evidence="13">
        <text>a triacylglycerol + H2O = a diacylglycerol + a fatty acid + H(+)</text>
        <dbReference type="Rhea" id="RHEA:12044"/>
        <dbReference type="ChEBI" id="CHEBI:15377"/>
        <dbReference type="ChEBI" id="CHEBI:15378"/>
        <dbReference type="ChEBI" id="CHEBI:17855"/>
        <dbReference type="ChEBI" id="CHEBI:18035"/>
        <dbReference type="ChEBI" id="CHEBI:28868"/>
        <dbReference type="EC" id="3.1.1.3"/>
    </reaction>
    <physiologicalReaction direction="left-to-right" evidence="13">
        <dbReference type="Rhea" id="RHEA:12045"/>
    </physiologicalReaction>
</comment>
<evidence type="ECO:0000256" key="10">
    <source>
        <dbReference type="ARBA" id="ARBA00023098"/>
    </source>
</evidence>
<comment type="catalytic activity">
    <reaction evidence="14">
        <text>1-hexadecanoyl-2-(9Z,12Z-octadecadienoyl)-sn-glycero-3-phosphocholine + H2O = (9Z,12Z)-octadecadienoate + 1-hexadecanoyl-sn-glycero-3-phosphocholine + H(+)</text>
        <dbReference type="Rhea" id="RHEA:40811"/>
        <dbReference type="ChEBI" id="CHEBI:15377"/>
        <dbReference type="ChEBI" id="CHEBI:15378"/>
        <dbReference type="ChEBI" id="CHEBI:30245"/>
        <dbReference type="ChEBI" id="CHEBI:72998"/>
        <dbReference type="ChEBI" id="CHEBI:73002"/>
    </reaction>
    <physiologicalReaction direction="left-to-right" evidence="14">
        <dbReference type="Rhea" id="RHEA:40812"/>
    </physiologicalReaction>
</comment>
<evidence type="ECO:0000256" key="3">
    <source>
        <dbReference type="ARBA" id="ARBA00015133"/>
    </source>
</evidence>
<dbReference type="InterPro" id="IPR001087">
    <property type="entry name" value="GDSL"/>
</dbReference>
<dbReference type="GO" id="GO:0050253">
    <property type="term" value="F:retinyl-palmitate esterase activity"/>
    <property type="evidence" value="ECO:0007669"/>
    <property type="project" value="TreeGrafter"/>
</dbReference>
<comment type="catalytic activity">
    <reaction evidence="33">
        <text>a 1-acyl-sn-glycero-3-phosphocholine + H2O = sn-glycerol 3-phosphocholine + a fatty acid + H(+)</text>
        <dbReference type="Rhea" id="RHEA:15177"/>
        <dbReference type="ChEBI" id="CHEBI:15377"/>
        <dbReference type="ChEBI" id="CHEBI:15378"/>
        <dbReference type="ChEBI" id="CHEBI:16870"/>
        <dbReference type="ChEBI" id="CHEBI:28868"/>
        <dbReference type="ChEBI" id="CHEBI:58168"/>
        <dbReference type="EC" id="3.1.1.5"/>
    </reaction>
    <physiologicalReaction direction="left-to-right" evidence="33">
        <dbReference type="Rhea" id="RHEA:15178"/>
    </physiologicalReaction>
</comment>
<evidence type="ECO:0000256" key="43">
    <source>
        <dbReference type="SAM" id="MobiDB-lite"/>
    </source>
</evidence>
<dbReference type="GO" id="GO:0006644">
    <property type="term" value="P:phospholipid metabolic process"/>
    <property type="evidence" value="ECO:0007669"/>
    <property type="project" value="TreeGrafter"/>
</dbReference>
<keyword evidence="9" id="KW-1133">Transmembrane helix</keyword>
<dbReference type="GO" id="GO:0004622">
    <property type="term" value="F:phosphatidylcholine lysophospholipase activity"/>
    <property type="evidence" value="ECO:0007669"/>
    <property type="project" value="UniProtKB-EC"/>
</dbReference>
<comment type="catalytic activity">
    <reaction evidence="29">
        <text>1,2-dihexadecanoyl-sn-glycero-3-phosphocholine + H2O = 1-hexadecanoyl-sn-glycero-3-phosphocholine + hexadecanoate + H(+)</text>
        <dbReference type="Rhea" id="RHEA:41223"/>
        <dbReference type="ChEBI" id="CHEBI:7896"/>
        <dbReference type="ChEBI" id="CHEBI:15377"/>
        <dbReference type="ChEBI" id="CHEBI:15378"/>
        <dbReference type="ChEBI" id="CHEBI:72998"/>
        <dbReference type="ChEBI" id="CHEBI:72999"/>
    </reaction>
    <physiologicalReaction direction="left-to-right" evidence="29">
        <dbReference type="Rhea" id="RHEA:41224"/>
    </physiologicalReaction>
</comment>
<keyword evidence="8" id="KW-0378">Hydrolase</keyword>
<keyword evidence="11" id="KW-0472">Membrane</keyword>
<evidence type="ECO:0000256" key="21">
    <source>
        <dbReference type="ARBA" id="ARBA00047324"/>
    </source>
</evidence>
<dbReference type="InterPro" id="IPR038885">
    <property type="entry name" value="PLB1"/>
</dbReference>
<sequence length="464" mass="50641">MSLSKDLGRLSFLLSALIFLLAVEVDVFGIAQDFEYDYDGVIADDYSDWNRTIRDLITLLPGYNCTGDPTWPYGVEQIFPCQILPPSESPPNSVHMLRPADINVIGAIGDSLTAANGGGACSLPQLLFQYRGKSFSHGGDESYETVPTLANILRKYNPNLKGYGVGTGTWSTDNAGMNVAVPGSVAYEIQEQAERLVQKMKDDASIDYEKDWKLVTIFIGGNDLCEVCKDKTLYSPGAYVNNVQRAIQVLHNKMPRTFVNVIGILDLRQINEFRGFVCKASHIGFCPCVAAVRDDELEKEWTPTLLQYQSQLEALVTSGTFDDKEDFTVVYQPFLHESKIPMIGGAGDLSYMAPDCFHFSAKGHAETGKSLWNNMVQPVGSKATAWVLDGPFTCPTKESPFLYTNVNSRKGASSTKRPVTEKKGGAVTADTADDGPGGDASVFSPAHQLALLVIGAFVSMFNLC</sequence>
<evidence type="ECO:0000313" key="45">
    <source>
        <dbReference type="EnsemblMetazoa" id="XP_038074207.1"/>
    </source>
</evidence>
<evidence type="ECO:0000256" key="1">
    <source>
        <dbReference type="ARBA" id="ARBA00004247"/>
    </source>
</evidence>
<evidence type="ECO:0000256" key="20">
    <source>
        <dbReference type="ARBA" id="ARBA00045916"/>
    </source>
</evidence>
<evidence type="ECO:0000256" key="5">
    <source>
        <dbReference type="ARBA" id="ARBA00022692"/>
    </source>
</evidence>
<evidence type="ECO:0000256" key="8">
    <source>
        <dbReference type="ARBA" id="ARBA00022801"/>
    </source>
</evidence>
<comment type="catalytic activity">
    <reaction evidence="41">
        <text>1,3-di-(9Z-octadecenoyl)-glycerol + H2O = 1-(9Z-octadecenoyl)-glycerol + (9Z)-octadecenoate + H(+)</text>
        <dbReference type="Rhea" id="RHEA:39939"/>
        <dbReference type="ChEBI" id="CHEBI:15377"/>
        <dbReference type="ChEBI" id="CHEBI:15378"/>
        <dbReference type="ChEBI" id="CHEBI:30823"/>
        <dbReference type="ChEBI" id="CHEBI:75342"/>
        <dbReference type="ChEBI" id="CHEBI:75735"/>
    </reaction>
    <physiologicalReaction direction="left-to-right" evidence="41">
        <dbReference type="Rhea" id="RHEA:39940"/>
    </physiologicalReaction>
</comment>
<evidence type="ECO:0000256" key="30">
    <source>
        <dbReference type="ARBA" id="ARBA00048362"/>
    </source>
</evidence>
<comment type="catalytic activity">
    <reaction evidence="25">
        <text>2,3-di-(9Z)-octadecenoyl-sn-glycerol + H2O = 3-(9Z-octadecenoyl)-sn-glycerol + (9Z)-octadecenoate + H(+)</text>
        <dbReference type="Rhea" id="RHEA:42604"/>
        <dbReference type="ChEBI" id="CHEBI:15377"/>
        <dbReference type="ChEBI" id="CHEBI:15378"/>
        <dbReference type="ChEBI" id="CHEBI:30823"/>
        <dbReference type="ChEBI" id="CHEBI:75824"/>
        <dbReference type="ChEBI" id="CHEBI:75938"/>
    </reaction>
    <physiologicalReaction direction="left-to-right" evidence="25">
        <dbReference type="Rhea" id="RHEA:42605"/>
    </physiologicalReaction>
</comment>
<evidence type="ECO:0000256" key="39">
    <source>
        <dbReference type="ARBA" id="ARBA00048939"/>
    </source>
</evidence>
<comment type="catalytic activity">
    <reaction evidence="30">
        <text>1-hexadecanoyl-2-(9Z,12Z-octadecadienoyl)-sn-glycero-3-phosphocholine + H2O = 2-(9Z,12Z-octadecadienoyl)-sn-glycero-3-phosphocholine + hexadecanoate + H(+)</text>
        <dbReference type="Rhea" id="RHEA:40971"/>
        <dbReference type="ChEBI" id="CHEBI:7896"/>
        <dbReference type="ChEBI" id="CHEBI:15377"/>
        <dbReference type="ChEBI" id="CHEBI:15378"/>
        <dbReference type="ChEBI" id="CHEBI:73002"/>
        <dbReference type="ChEBI" id="CHEBI:76084"/>
    </reaction>
    <physiologicalReaction direction="left-to-right" evidence="30">
        <dbReference type="Rhea" id="RHEA:40972"/>
    </physiologicalReaction>
</comment>
<dbReference type="AlphaFoldDB" id="A0A914BFI9"/>
<keyword evidence="12" id="KW-0325">Glycoprotein</keyword>
<comment type="catalytic activity">
    <reaction evidence="37">
        <text>1,3-dihexadecanoyl-2-(9Z-octadecenoyl)glycerol + H2O = 1,3-dihexadecanoylglycerol + (9Z)-octadecenoate + H(+)</text>
        <dbReference type="Rhea" id="RHEA:40983"/>
        <dbReference type="ChEBI" id="CHEBI:15377"/>
        <dbReference type="ChEBI" id="CHEBI:15378"/>
        <dbReference type="ChEBI" id="CHEBI:30823"/>
        <dbReference type="ChEBI" id="CHEBI:75688"/>
        <dbReference type="ChEBI" id="CHEBI:77619"/>
    </reaction>
    <physiologicalReaction direction="left-to-right" evidence="37">
        <dbReference type="Rhea" id="RHEA:40984"/>
    </physiologicalReaction>
</comment>
<accession>A0A914BFI9</accession>
<comment type="catalytic activity">
    <reaction evidence="15">
        <text>a 1,2-diacyl-sn-glycero-3-phosphocholine + H2O = a 1-acyl-sn-glycero-3-phosphocholine + a fatty acid + H(+)</text>
        <dbReference type="Rhea" id="RHEA:15801"/>
        <dbReference type="ChEBI" id="CHEBI:15377"/>
        <dbReference type="ChEBI" id="CHEBI:15378"/>
        <dbReference type="ChEBI" id="CHEBI:28868"/>
        <dbReference type="ChEBI" id="CHEBI:57643"/>
        <dbReference type="ChEBI" id="CHEBI:58168"/>
        <dbReference type="EC" id="3.1.1.4"/>
    </reaction>
    <physiologicalReaction direction="left-to-right" evidence="15">
        <dbReference type="Rhea" id="RHEA:15802"/>
    </physiologicalReaction>
</comment>
<feature type="chain" id="PRO_5036696375" description="Phospholipase B1, membrane-associated" evidence="44">
    <location>
        <begin position="23"/>
        <end position="464"/>
    </location>
</feature>
<comment type="catalytic activity">
    <reaction evidence="35">
        <text>1-hexadecanoyl-sn-glycero-3-phosphocholine + H2O = sn-glycerol 3-phosphocholine + hexadecanoate + H(+)</text>
        <dbReference type="Rhea" id="RHEA:40435"/>
        <dbReference type="ChEBI" id="CHEBI:7896"/>
        <dbReference type="ChEBI" id="CHEBI:15377"/>
        <dbReference type="ChEBI" id="CHEBI:15378"/>
        <dbReference type="ChEBI" id="CHEBI:16870"/>
        <dbReference type="ChEBI" id="CHEBI:72998"/>
    </reaction>
    <physiologicalReaction direction="left-to-right" evidence="35">
        <dbReference type="Rhea" id="RHEA:40436"/>
    </physiologicalReaction>
</comment>
<comment type="subcellular location">
    <subcellularLocation>
        <location evidence="1">Apical cell membrane</location>
        <topology evidence="1">Single-pass type I membrane protein</topology>
    </subcellularLocation>
</comment>
<keyword evidence="10" id="KW-0443">Lipid metabolism</keyword>
<evidence type="ECO:0000256" key="22">
    <source>
        <dbReference type="ARBA" id="ARBA00047363"/>
    </source>
</evidence>
<comment type="catalytic activity">
    <reaction evidence="23">
        <text>1-(9Z-octadecenoyl)-glycerol + H2O = glycerol + (9Z)-octadecenoate + H(+)</text>
        <dbReference type="Rhea" id="RHEA:38487"/>
        <dbReference type="ChEBI" id="CHEBI:15377"/>
        <dbReference type="ChEBI" id="CHEBI:15378"/>
        <dbReference type="ChEBI" id="CHEBI:17754"/>
        <dbReference type="ChEBI" id="CHEBI:30823"/>
        <dbReference type="ChEBI" id="CHEBI:75342"/>
    </reaction>
    <physiologicalReaction direction="left-to-right" evidence="23">
        <dbReference type="Rhea" id="RHEA:38488"/>
    </physiologicalReaction>
</comment>
<comment type="catalytic activity">
    <reaction evidence="31">
        <text>1-octadecanoyl-2-(9Z,12Z)-octadecadienoyl-sn-glycerol + H2O = 1-octadecanoyl-sn-glycerol + (9Z,12Z)-octadecadienoate + H(+)</text>
        <dbReference type="Rhea" id="RHEA:40927"/>
        <dbReference type="ChEBI" id="CHEBI:15377"/>
        <dbReference type="ChEBI" id="CHEBI:15378"/>
        <dbReference type="ChEBI" id="CHEBI:30245"/>
        <dbReference type="ChEBI" id="CHEBI:75550"/>
        <dbReference type="ChEBI" id="CHEBI:77097"/>
    </reaction>
    <physiologicalReaction direction="left-to-right" evidence="31">
        <dbReference type="Rhea" id="RHEA:40928"/>
    </physiologicalReaction>
</comment>
<dbReference type="InterPro" id="IPR035547">
    <property type="entry name" value="Phospholipase_B"/>
</dbReference>
<evidence type="ECO:0000256" key="25">
    <source>
        <dbReference type="ARBA" id="ARBA00048011"/>
    </source>
</evidence>
<keyword evidence="5" id="KW-0812">Transmembrane</keyword>
<keyword evidence="6 44" id="KW-0732">Signal</keyword>
<evidence type="ECO:0000256" key="31">
    <source>
        <dbReference type="ARBA" id="ARBA00048374"/>
    </source>
</evidence>
<dbReference type="GO" id="GO:0004806">
    <property type="term" value="F:triacylglycerol lipase activity"/>
    <property type="evidence" value="ECO:0007669"/>
    <property type="project" value="UniProtKB-EC"/>
</dbReference>
<evidence type="ECO:0000256" key="19">
    <source>
        <dbReference type="ARBA" id="ARBA00033022"/>
    </source>
</evidence>
<evidence type="ECO:0000256" key="38">
    <source>
        <dbReference type="ARBA" id="ARBA00048872"/>
    </source>
</evidence>
<comment type="catalytic activity">
    <reaction evidence="21">
        <text>1-hexadecanoyl-2-(9Z)-octadecenoyl-3-octadecanoyl-sn-glycerol + H2O = 2-(9Z-octadecenoyl)-3-octadecanoyl-sn-glycerol + hexadecanoate + H(+)</text>
        <dbReference type="Rhea" id="RHEA:41107"/>
        <dbReference type="ChEBI" id="CHEBI:7896"/>
        <dbReference type="ChEBI" id="CHEBI:15377"/>
        <dbReference type="ChEBI" id="CHEBI:15378"/>
        <dbReference type="ChEBI" id="CHEBI:75558"/>
        <dbReference type="ChEBI" id="CHEBI:77623"/>
    </reaction>
    <physiologicalReaction direction="left-to-right" evidence="21">
        <dbReference type="Rhea" id="RHEA:41108"/>
    </physiologicalReaction>
</comment>
<comment type="catalytic activity">
    <reaction evidence="24">
        <text>1-hexadecanoyl-2-(9Z)-octadecenoyl-3-octadecanoyl-sn-glycerol + H2O = 1-hexadecanoyl-2-(9Z-octadecenoyl)-sn-glycerol + octadecanoate + H(+)</text>
        <dbReference type="Rhea" id="RHEA:41111"/>
        <dbReference type="ChEBI" id="CHEBI:15377"/>
        <dbReference type="ChEBI" id="CHEBI:15378"/>
        <dbReference type="ChEBI" id="CHEBI:25629"/>
        <dbReference type="ChEBI" id="CHEBI:75466"/>
        <dbReference type="ChEBI" id="CHEBI:77623"/>
    </reaction>
    <physiologicalReaction direction="left-to-right" evidence="24">
        <dbReference type="Rhea" id="RHEA:41112"/>
    </physiologicalReaction>
</comment>
<evidence type="ECO:0000256" key="17">
    <source>
        <dbReference type="ARBA" id="ARBA00031182"/>
    </source>
</evidence>
<dbReference type="SUPFAM" id="SSF52266">
    <property type="entry name" value="SGNH hydrolase"/>
    <property type="match status" value="1"/>
</dbReference>
<protein>
    <recommendedName>
        <fullName evidence="3">Phospholipase B1, membrane-associated</fullName>
    </recommendedName>
    <alternativeName>
        <fullName evidence="16">Lysophospholipase</fullName>
    </alternativeName>
    <alternativeName>
        <fullName evidence="17">Phospholipase A2</fullName>
    </alternativeName>
    <alternativeName>
        <fullName evidence="19">Phospholipase B/lipase</fullName>
    </alternativeName>
    <alternativeName>
        <fullName evidence="18">Triacylglycerol lipase</fullName>
    </alternativeName>
</protein>
<comment type="catalytic activity">
    <reaction evidence="34">
        <text>1-hexadecanoyl-2-(9Z-octadecenoyl)-sn-glycero-3-phosphoethanolamine + H2O = 1-hexadecanoyl-sn-glycero-3-phosphoethanolamine + (9Z)-octadecenoate + H(+)</text>
        <dbReference type="Rhea" id="RHEA:40911"/>
        <dbReference type="ChEBI" id="CHEBI:15377"/>
        <dbReference type="ChEBI" id="CHEBI:15378"/>
        <dbReference type="ChEBI" id="CHEBI:30823"/>
        <dbReference type="ChEBI" id="CHEBI:73004"/>
        <dbReference type="ChEBI" id="CHEBI:73007"/>
    </reaction>
    <physiologicalReaction direction="left-to-right" evidence="34">
        <dbReference type="Rhea" id="RHEA:40912"/>
    </physiologicalReaction>
</comment>
<evidence type="ECO:0000256" key="42">
    <source>
        <dbReference type="ARBA" id="ARBA00049461"/>
    </source>
</evidence>
<evidence type="ECO:0000256" key="36">
    <source>
        <dbReference type="ARBA" id="ARBA00048699"/>
    </source>
</evidence>